<dbReference type="SUPFAM" id="SSF46785">
    <property type="entry name" value="Winged helix' DNA-binding domain"/>
    <property type="match status" value="1"/>
</dbReference>
<evidence type="ECO:0000259" key="1">
    <source>
        <dbReference type="SMART" id="SM00347"/>
    </source>
</evidence>
<feature type="domain" description="HTH marR-type" evidence="1">
    <location>
        <begin position="70"/>
        <end position="165"/>
    </location>
</feature>
<dbReference type="RefSeq" id="WP_179579221.1">
    <property type="nucleotide sequence ID" value="NZ_JACCFM010000001.1"/>
</dbReference>
<evidence type="ECO:0000313" key="2">
    <source>
        <dbReference type="EMBL" id="NYJ20633.1"/>
    </source>
</evidence>
<sequence length="180" mass="19319">MTENASTDTRARLCSCLCSCADVPSSQRAAGSEGASDAVAVAIAEVEEQIGVLAGHIRASIRIAAISIDPALQPFGLKMLRVLTAHGPMHASKLAEVMLVDRSIISRQTRQLHELGLVELQTDPDDGRARYVAATAVAMERLNAVRTGDELAIVTHMSTWPVDDLRQFTGLLKRLTQSDS</sequence>
<dbReference type="InterPro" id="IPR036390">
    <property type="entry name" value="WH_DNA-bd_sf"/>
</dbReference>
<dbReference type="InterPro" id="IPR000835">
    <property type="entry name" value="HTH_MarR-typ"/>
</dbReference>
<dbReference type="Proteomes" id="UP000537260">
    <property type="component" value="Unassembled WGS sequence"/>
</dbReference>
<dbReference type="GO" id="GO:0003677">
    <property type="term" value="F:DNA binding"/>
    <property type="evidence" value="ECO:0007669"/>
    <property type="project" value="UniProtKB-KW"/>
</dbReference>
<proteinExistence type="predicted"/>
<gene>
    <name evidence="2" type="ORF">HNR05_002424</name>
</gene>
<protein>
    <submittedName>
        <fullName evidence="2">DNA-binding MarR family transcriptional regulator</fullName>
    </submittedName>
</protein>
<dbReference type="InterPro" id="IPR052526">
    <property type="entry name" value="HTH-type_Bedaq_tolerance"/>
</dbReference>
<keyword evidence="3" id="KW-1185">Reference proteome</keyword>
<dbReference type="Pfam" id="PF01047">
    <property type="entry name" value="MarR"/>
    <property type="match status" value="1"/>
</dbReference>
<dbReference type="GO" id="GO:0003700">
    <property type="term" value="F:DNA-binding transcription factor activity"/>
    <property type="evidence" value="ECO:0007669"/>
    <property type="project" value="InterPro"/>
</dbReference>
<comment type="caution">
    <text evidence="2">The sequence shown here is derived from an EMBL/GenBank/DDBJ whole genome shotgun (WGS) entry which is preliminary data.</text>
</comment>
<dbReference type="AlphaFoldDB" id="A0A7Z0J768"/>
<reference evidence="2 3" key="1">
    <citation type="submission" date="2020-07" db="EMBL/GenBank/DDBJ databases">
        <title>Sequencing the genomes of 1000 actinobacteria strains.</title>
        <authorList>
            <person name="Klenk H.-P."/>
        </authorList>
    </citation>
    <scope>NUCLEOTIDE SEQUENCE [LARGE SCALE GENOMIC DNA]</scope>
    <source>
        <strain evidence="2 3">LI1</strain>
    </source>
</reference>
<dbReference type="EMBL" id="JACCFM010000001">
    <property type="protein sequence ID" value="NYJ20633.1"/>
    <property type="molecule type" value="Genomic_DNA"/>
</dbReference>
<dbReference type="PANTHER" id="PTHR39515">
    <property type="entry name" value="CONSERVED PROTEIN"/>
    <property type="match status" value="1"/>
</dbReference>
<name>A0A7Z0J768_9MICO</name>
<accession>A0A7Z0J768</accession>
<dbReference type="PANTHER" id="PTHR39515:SF2">
    <property type="entry name" value="HTH-TYPE TRANSCRIPTIONAL REGULATOR RV0880"/>
    <property type="match status" value="1"/>
</dbReference>
<evidence type="ECO:0000313" key="3">
    <source>
        <dbReference type="Proteomes" id="UP000537260"/>
    </source>
</evidence>
<keyword evidence="2" id="KW-0238">DNA-binding</keyword>
<dbReference type="InterPro" id="IPR036388">
    <property type="entry name" value="WH-like_DNA-bd_sf"/>
</dbReference>
<organism evidence="2 3">
    <name type="scientific">Glaciibacter psychrotolerans</name>
    <dbReference type="NCBI Taxonomy" id="670054"/>
    <lineage>
        <taxon>Bacteria</taxon>
        <taxon>Bacillati</taxon>
        <taxon>Actinomycetota</taxon>
        <taxon>Actinomycetes</taxon>
        <taxon>Micrococcales</taxon>
        <taxon>Microbacteriaceae</taxon>
        <taxon>Glaciibacter</taxon>
    </lineage>
</organism>
<dbReference type="SMART" id="SM00347">
    <property type="entry name" value="HTH_MARR"/>
    <property type="match status" value="1"/>
</dbReference>
<dbReference type="Gene3D" id="1.10.10.10">
    <property type="entry name" value="Winged helix-like DNA-binding domain superfamily/Winged helix DNA-binding domain"/>
    <property type="match status" value="1"/>
</dbReference>